<proteinExistence type="predicted"/>
<feature type="transmembrane region" description="Helical" evidence="5">
    <location>
        <begin position="55"/>
        <end position="75"/>
    </location>
</feature>
<sequence length="113" mass="11903">MTEKNQTPITDKQRTAIFAVLLAACIAGAFAQTSLTTALPAIMTSLDISAVLGNWLTSGFSLAMGVIIPATAFMMKRFNTKPLFLTGLALFAGGLLLAAVSHSFPLLMTARII</sequence>
<dbReference type="InterPro" id="IPR036259">
    <property type="entry name" value="MFS_trans_sf"/>
</dbReference>
<evidence type="ECO:0000259" key="7">
    <source>
        <dbReference type="PROSITE" id="PS50850"/>
    </source>
</evidence>
<dbReference type="PANTHER" id="PTHR42718:SF24">
    <property type="entry name" value="MAJOR FACILITATOR SUPERFAMILY (MFS) PROFILE DOMAIN-CONTAINING PROTEIN"/>
    <property type="match status" value="1"/>
</dbReference>
<dbReference type="InterPro" id="IPR020846">
    <property type="entry name" value="MFS_dom"/>
</dbReference>
<feature type="chain" id="PRO_5045324350" evidence="6">
    <location>
        <begin position="32"/>
        <end position="113"/>
    </location>
</feature>
<dbReference type="SUPFAM" id="SSF103473">
    <property type="entry name" value="MFS general substrate transporter"/>
    <property type="match status" value="1"/>
</dbReference>
<protein>
    <submittedName>
        <fullName evidence="8">MFS transporter</fullName>
    </submittedName>
</protein>
<accession>A0ABS5UVF8</accession>
<dbReference type="PROSITE" id="PS51257">
    <property type="entry name" value="PROKAR_LIPOPROTEIN"/>
    <property type="match status" value="1"/>
</dbReference>
<evidence type="ECO:0000256" key="3">
    <source>
        <dbReference type="ARBA" id="ARBA00022989"/>
    </source>
</evidence>
<dbReference type="Proteomes" id="UP000711736">
    <property type="component" value="Unassembled WGS sequence"/>
</dbReference>
<dbReference type="InterPro" id="IPR011701">
    <property type="entry name" value="MFS"/>
</dbReference>
<name>A0ABS5UVF8_9BIFI</name>
<feature type="signal peptide" evidence="6">
    <location>
        <begin position="1"/>
        <end position="31"/>
    </location>
</feature>
<evidence type="ECO:0000313" key="9">
    <source>
        <dbReference type="Proteomes" id="UP000711736"/>
    </source>
</evidence>
<keyword evidence="6" id="KW-0732">Signal</keyword>
<keyword evidence="4 5" id="KW-0472">Membrane</keyword>
<evidence type="ECO:0000256" key="6">
    <source>
        <dbReference type="SAM" id="SignalP"/>
    </source>
</evidence>
<dbReference type="PANTHER" id="PTHR42718">
    <property type="entry name" value="MAJOR FACILITATOR SUPERFAMILY MULTIDRUG TRANSPORTER MFSC"/>
    <property type="match status" value="1"/>
</dbReference>
<feature type="transmembrane region" description="Helical" evidence="5">
    <location>
        <begin position="82"/>
        <end position="104"/>
    </location>
</feature>
<evidence type="ECO:0000256" key="1">
    <source>
        <dbReference type="ARBA" id="ARBA00004651"/>
    </source>
</evidence>
<keyword evidence="3 5" id="KW-1133">Transmembrane helix</keyword>
<dbReference type="Gene3D" id="1.20.1250.20">
    <property type="entry name" value="MFS general substrate transporter like domains"/>
    <property type="match status" value="1"/>
</dbReference>
<keyword evidence="9" id="KW-1185">Reference proteome</keyword>
<feature type="domain" description="Major facilitator superfamily (MFS) profile" evidence="7">
    <location>
        <begin position="17"/>
        <end position="113"/>
    </location>
</feature>
<evidence type="ECO:0000256" key="4">
    <source>
        <dbReference type="ARBA" id="ARBA00023136"/>
    </source>
</evidence>
<dbReference type="PROSITE" id="PS50850">
    <property type="entry name" value="MFS"/>
    <property type="match status" value="1"/>
</dbReference>
<evidence type="ECO:0000256" key="2">
    <source>
        <dbReference type="ARBA" id="ARBA00022692"/>
    </source>
</evidence>
<dbReference type="EMBL" id="JAFEJU010000002">
    <property type="protein sequence ID" value="MBT1174716.1"/>
    <property type="molecule type" value="Genomic_DNA"/>
</dbReference>
<evidence type="ECO:0000256" key="5">
    <source>
        <dbReference type="SAM" id="Phobius"/>
    </source>
</evidence>
<comment type="subcellular location">
    <subcellularLocation>
        <location evidence="1">Cell membrane</location>
        <topology evidence="1">Multi-pass membrane protein</topology>
    </subcellularLocation>
</comment>
<keyword evidence="2 5" id="KW-0812">Transmembrane</keyword>
<reference evidence="8 9" key="1">
    <citation type="journal article" date="2021" name="Environ. Microbiol.">
        <title>Genetic insights into the dark matter of the mammalian gut microbiota through targeted genome reconstruction.</title>
        <authorList>
            <person name="Lugli G.A."/>
            <person name="Alessandri G."/>
            <person name="Milani C."/>
            <person name="Viappiani A."/>
            <person name="Fontana F."/>
            <person name="Tarracchini C."/>
            <person name="Mancabelli L."/>
            <person name="Argentini C."/>
            <person name="Ruiz L."/>
            <person name="Margolles A."/>
            <person name="van Sinderen D."/>
            <person name="Turroni F."/>
            <person name="Ventura M."/>
        </authorList>
    </citation>
    <scope>NUCLEOTIDE SEQUENCE [LARGE SCALE GENOMIC DNA]</scope>
    <source>
        <strain evidence="8 9">LC6</strain>
    </source>
</reference>
<organism evidence="8 9">
    <name type="scientific">Bifidobacterium colobi</name>
    <dbReference type="NCBI Taxonomy" id="2809026"/>
    <lineage>
        <taxon>Bacteria</taxon>
        <taxon>Bacillati</taxon>
        <taxon>Actinomycetota</taxon>
        <taxon>Actinomycetes</taxon>
        <taxon>Bifidobacteriales</taxon>
        <taxon>Bifidobacteriaceae</taxon>
        <taxon>Bifidobacterium</taxon>
    </lineage>
</organism>
<gene>
    <name evidence="8" type="ORF">JS530_04225</name>
</gene>
<comment type="caution">
    <text evidence="8">The sequence shown here is derived from an EMBL/GenBank/DDBJ whole genome shotgun (WGS) entry which is preliminary data.</text>
</comment>
<evidence type="ECO:0000313" key="8">
    <source>
        <dbReference type="EMBL" id="MBT1174716.1"/>
    </source>
</evidence>
<dbReference type="Pfam" id="PF07690">
    <property type="entry name" value="MFS_1"/>
    <property type="match status" value="1"/>
</dbReference>